<name>A0A194RIN3_PAPMA</name>
<organism evidence="1 2">
    <name type="scientific">Papilio machaon</name>
    <name type="common">Old World swallowtail butterfly</name>
    <dbReference type="NCBI Taxonomy" id="76193"/>
    <lineage>
        <taxon>Eukaryota</taxon>
        <taxon>Metazoa</taxon>
        <taxon>Ecdysozoa</taxon>
        <taxon>Arthropoda</taxon>
        <taxon>Hexapoda</taxon>
        <taxon>Insecta</taxon>
        <taxon>Pterygota</taxon>
        <taxon>Neoptera</taxon>
        <taxon>Endopterygota</taxon>
        <taxon>Lepidoptera</taxon>
        <taxon>Glossata</taxon>
        <taxon>Ditrysia</taxon>
        <taxon>Papilionoidea</taxon>
        <taxon>Papilionidae</taxon>
        <taxon>Papilioninae</taxon>
        <taxon>Papilio</taxon>
    </lineage>
</organism>
<dbReference type="InParanoid" id="A0A194RIN3"/>
<sequence length="90" mass="10215">MRRAAGGGAVGDSKHVHASHTHTLWYNLRSLCAYVASERVSPQRHQTRRDVAVLPATRDHLVNIRDTTTTDFLHVKYRLQLNSAITLIRQ</sequence>
<dbReference type="Proteomes" id="UP000053240">
    <property type="component" value="Unassembled WGS sequence"/>
</dbReference>
<dbReference type="EMBL" id="KQ460154">
    <property type="protein sequence ID" value="KPJ17299.1"/>
    <property type="molecule type" value="Genomic_DNA"/>
</dbReference>
<accession>A0A194RIN3</accession>
<proteinExistence type="predicted"/>
<gene>
    <name evidence="1" type="ORF">RR48_08790</name>
</gene>
<evidence type="ECO:0000313" key="1">
    <source>
        <dbReference type="EMBL" id="KPJ17299.1"/>
    </source>
</evidence>
<evidence type="ECO:0000313" key="2">
    <source>
        <dbReference type="Proteomes" id="UP000053240"/>
    </source>
</evidence>
<keyword evidence="2" id="KW-1185">Reference proteome</keyword>
<dbReference type="AlphaFoldDB" id="A0A194RIN3"/>
<protein>
    <submittedName>
        <fullName evidence="1">Uncharacterized protein</fullName>
    </submittedName>
</protein>
<reference evidence="1 2" key="1">
    <citation type="journal article" date="2015" name="Nat. Commun.">
        <title>Outbred genome sequencing and CRISPR/Cas9 gene editing in butterflies.</title>
        <authorList>
            <person name="Li X."/>
            <person name="Fan D."/>
            <person name="Zhang W."/>
            <person name="Liu G."/>
            <person name="Zhang L."/>
            <person name="Zhao L."/>
            <person name="Fang X."/>
            <person name="Chen L."/>
            <person name="Dong Y."/>
            <person name="Chen Y."/>
            <person name="Ding Y."/>
            <person name="Zhao R."/>
            <person name="Feng M."/>
            <person name="Zhu Y."/>
            <person name="Feng Y."/>
            <person name="Jiang X."/>
            <person name="Zhu D."/>
            <person name="Xiang H."/>
            <person name="Feng X."/>
            <person name="Li S."/>
            <person name="Wang J."/>
            <person name="Zhang G."/>
            <person name="Kronforst M.R."/>
            <person name="Wang W."/>
        </authorList>
    </citation>
    <scope>NUCLEOTIDE SEQUENCE [LARGE SCALE GENOMIC DNA]</scope>
    <source>
        <strain evidence="1">Ya'a_city_454_Pm</strain>
        <tissue evidence="1">Whole body</tissue>
    </source>
</reference>